<dbReference type="EMBL" id="KZ825826">
    <property type="protein sequence ID" value="PYH97294.1"/>
    <property type="molecule type" value="Genomic_DNA"/>
</dbReference>
<dbReference type="Proteomes" id="UP000247810">
    <property type="component" value="Unassembled WGS sequence"/>
</dbReference>
<evidence type="ECO:0000313" key="1">
    <source>
        <dbReference type="EMBL" id="PYH97294.1"/>
    </source>
</evidence>
<proteinExistence type="predicted"/>
<reference evidence="1 2" key="1">
    <citation type="submission" date="2018-02" db="EMBL/GenBank/DDBJ databases">
        <title>The genomes of Aspergillus section Nigri reveals drivers in fungal speciation.</title>
        <authorList>
            <consortium name="DOE Joint Genome Institute"/>
            <person name="Vesth T.C."/>
            <person name="Nybo J."/>
            <person name="Theobald S."/>
            <person name="Brandl J."/>
            <person name="Frisvad J.C."/>
            <person name="Nielsen K.F."/>
            <person name="Lyhne E.K."/>
            <person name="Kogle M.E."/>
            <person name="Kuo A."/>
            <person name="Riley R."/>
            <person name="Clum A."/>
            <person name="Nolan M."/>
            <person name="Lipzen A."/>
            <person name="Salamov A."/>
            <person name="Henrissat B."/>
            <person name="Wiebenga A."/>
            <person name="De vries R.P."/>
            <person name="Grigoriev I.V."/>
            <person name="Mortensen U.H."/>
            <person name="Andersen M.R."/>
            <person name="Baker S.E."/>
        </authorList>
    </citation>
    <scope>NUCLEOTIDE SEQUENCE [LARGE SCALE GENOMIC DNA]</scope>
    <source>
        <strain evidence="1 2">CBS 707.79</strain>
    </source>
</reference>
<dbReference type="VEuPathDB" id="FungiDB:BO71DRAFT_139594"/>
<name>A0A319DKF9_9EURO</name>
<dbReference type="AlphaFoldDB" id="A0A319DKF9"/>
<accession>A0A319DKF9</accession>
<gene>
    <name evidence="1" type="ORF">BO71DRAFT_139594</name>
</gene>
<organism evidence="1 2">
    <name type="scientific">Aspergillus ellipticus CBS 707.79</name>
    <dbReference type="NCBI Taxonomy" id="1448320"/>
    <lineage>
        <taxon>Eukaryota</taxon>
        <taxon>Fungi</taxon>
        <taxon>Dikarya</taxon>
        <taxon>Ascomycota</taxon>
        <taxon>Pezizomycotina</taxon>
        <taxon>Eurotiomycetes</taxon>
        <taxon>Eurotiomycetidae</taxon>
        <taxon>Eurotiales</taxon>
        <taxon>Aspergillaceae</taxon>
        <taxon>Aspergillus</taxon>
        <taxon>Aspergillus subgen. Circumdati</taxon>
    </lineage>
</organism>
<sequence>MSLATCAVCGAWPTHSAPLHNKLVFATCFFKLSSASHVTPLLLCYTPHPDSSTTAFTQMEENQKSEYSSIIKGIKTRQGLYPSLGGC</sequence>
<protein>
    <submittedName>
        <fullName evidence="1">Uncharacterized protein</fullName>
    </submittedName>
</protein>
<evidence type="ECO:0000313" key="2">
    <source>
        <dbReference type="Proteomes" id="UP000247810"/>
    </source>
</evidence>
<keyword evidence="2" id="KW-1185">Reference proteome</keyword>